<reference evidence="3" key="1">
    <citation type="submission" date="2021-04" db="EMBL/GenBank/DDBJ databases">
        <title>Pseudaminobacter soli sp. nov., isolated from paddy soil contaminated by heavy metals.</title>
        <authorList>
            <person name="Zhang K."/>
        </authorList>
    </citation>
    <scope>NUCLEOTIDE SEQUENCE</scope>
    <source>
        <strain evidence="3">19-2017</strain>
    </source>
</reference>
<accession>A0A942I3E1</accession>
<dbReference type="InterPro" id="IPR006016">
    <property type="entry name" value="UspA"/>
</dbReference>
<dbReference type="EMBL" id="JAGWCR010000007">
    <property type="protein sequence ID" value="MBS3649804.1"/>
    <property type="molecule type" value="Genomic_DNA"/>
</dbReference>
<dbReference type="SUPFAM" id="SSF52402">
    <property type="entry name" value="Adenine nucleotide alpha hydrolases-like"/>
    <property type="match status" value="1"/>
</dbReference>
<dbReference type="Gene3D" id="3.40.50.12370">
    <property type="match status" value="1"/>
</dbReference>
<dbReference type="Proteomes" id="UP000680348">
    <property type="component" value="Unassembled WGS sequence"/>
</dbReference>
<dbReference type="InterPro" id="IPR006015">
    <property type="entry name" value="Universal_stress_UspA"/>
</dbReference>
<evidence type="ECO:0000313" key="3">
    <source>
        <dbReference type="EMBL" id="MBS3649804.1"/>
    </source>
</evidence>
<dbReference type="PANTHER" id="PTHR46268:SF15">
    <property type="entry name" value="UNIVERSAL STRESS PROTEIN HP_0031"/>
    <property type="match status" value="1"/>
</dbReference>
<dbReference type="RefSeq" id="WP_188255363.1">
    <property type="nucleotide sequence ID" value="NZ_JABVCF010000007.1"/>
</dbReference>
<dbReference type="Pfam" id="PF00582">
    <property type="entry name" value="Usp"/>
    <property type="match status" value="1"/>
</dbReference>
<gene>
    <name evidence="3" type="ORF">KEU06_14420</name>
</gene>
<evidence type="ECO:0000259" key="2">
    <source>
        <dbReference type="Pfam" id="PF00582"/>
    </source>
</evidence>
<sequence length="278" mass="29792">MKIEAFLPLVTYPEANSDAVAANAASVAGLIDAELNALAIEVDIPSVSSPLSRLLTDVPEMIRDAELQSHERGEHLLARVTEQAGERGVPVTVRTSKSLGALLPDVATENARYYDLTMLGWEAGNETSRMVAEAAVFGAGRPVVLMPELTGISSLSRIAVAWDGSRVAARALADTAVFLRQASIVDVLTVVDEKALNDKDISERLAEILRRKGLVVDTHRLNSEDCPIGVALQDHAIELGAELLVMGAYGHSRLRQFVLGGATRDVLGDLRLPTLMSH</sequence>
<dbReference type="AlphaFoldDB" id="A0A942I3E1"/>
<evidence type="ECO:0000256" key="1">
    <source>
        <dbReference type="ARBA" id="ARBA00008791"/>
    </source>
</evidence>
<dbReference type="CDD" id="cd00293">
    <property type="entry name" value="USP-like"/>
    <property type="match status" value="1"/>
</dbReference>
<evidence type="ECO:0000313" key="4">
    <source>
        <dbReference type="Proteomes" id="UP000680348"/>
    </source>
</evidence>
<feature type="domain" description="UspA" evidence="2">
    <location>
        <begin position="157"/>
        <end position="276"/>
    </location>
</feature>
<keyword evidence="4" id="KW-1185">Reference proteome</keyword>
<name>A0A942I3E1_9HYPH</name>
<comment type="caution">
    <text evidence="3">The sequence shown here is derived from an EMBL/GenBank/DDBJ whole genome shotgun (WGS) entry which is preliminary data.</text>
</comment>
<protein>
    <submittedName>
        <fullName evidence="3">Universal stress protein</fullName>
    </submittedName>
</protein>
<comment type="similarity">
    <text evidence="1">Belongs to the universal stress protein A family.</text>
</comment>
<dbReference type="PANTHER" id="PTHR46268">
    <property type="entry name" value="STRESS RESPONSE PROTEIN NHAX"/>
    <property type="match status" value="1"/>
</dbReference>
<organism evidence="3 4">
    <name type="scientific">Pseudaminobacter soli</name>
    <name type="common">ex Zhang et al. 2022</name>
    <dbReference type="NCBI Taxonomy" id="2831468"/>
    <lineage>
        <taxon>Bacteria</taxon>
        <taxon>Pseudomonadati</taxon>
        <taxon>Pseudomonadota</taxon>
        <taxon>Alphaproteobacteria</taxon>
        <taxon>Hyphomicrobiales</taxon>
        <taxon>Phyllobacteriaceae</taxon>
        <taxon>Pseudaminobacter</taxon>
    </lineage>
</organism>
<proteinExistence type="inferred from homology"/>
<dbReference type="PRINTS" id="PR01438">
    <property type="entry name" value="UNVRSLSTRESS"/>
</dbReference>